<name>A0ABX6P3G4_9BURK</name>
<dbReference type="InterPro" id="IPR011460">
    <property type="entry name" value="Lcl_C"/>
</dbReference>
<dbReference type="EMBL" id="CP053418">
    <property type="protein sequence ID" value="QJW84618.1"/>
    <property type="molecule type" value="Genomic_DNA"/>
</dbReference>
<evidence type="ECO:0000259" key="2">
    <source>
        <dbReference type="Pfam" id="PF07603"/>
    </source>
</evidence>
<dbReference type="Proteomes" id="UP000500826">
    <property type="component" value="Chromosome"/>
</dbReference>
<evidence type="ECO:0000313" key="4">
    <source>
        <dbReference type="Proteomes" id="UP000500826"/>
    </source>
</evidence>
<dbReference type="Pfam" id="PF07603">
    <property type="entry name" value="Lcl_C"/>
    <property type="match status" value="1"/>
</dbReference>
<proteinExistence type="predicted"/>
<feature type="region of interest" description="Disordered" evidence="1">
    <location>
        <begin position="148"/>
        <end position="241"/>
    </location>
</feature>
<gene>
    <name evidence="3" type="ORF">HK414_15855</name>
</gene>
<accession>A0ABX6P3G4</accession>
<reference evidence="3 4" key="2">
    <citation type="submission" date="2020-05" db="EMBL/GenBank/DDBJ databases">
        <authorList>
            <person name="Khan S.A."/>
            <person name="Jeon C.O."/>
            <person name="Chun B.H."/>
        </authorList>
    </citation>
    <scope>NUCLEOTIDE SEQUENCE [LARGE SCALE GENOMIC DNA]</scope>
    <source>
        <strain evidence="3 4">H242</strain>
    </source>
</reference>
<reference evidence="3 4" key="1">
    <citation type="submission" date="2020-05" db="EMBL/GenBank/DDBJ databases">
        <title>Ramlibacter rhizophilus sp. nov., isolated from rhizosphere soil of national flower Mugunghwa from South Korea.</title>
        <authorList>
            <person name="Zheng-Fei Y."/>
            <person name="Huan T."/>
        </authorList>
    </citation>
    <scope>NUCLEOTIDE SEQUENCE [LARGE SCALE GENOMIC DNA]</scope>
    <source>
        <strain evidence="3 4">H242</strain>
    </source>
</reference>
<keyword evidence="4" id="KW-1185">Reference proteome</keyword>
<protein>
    <submittedName>
        <fullName evidence="3">DUF1566 domain-containing protein</fullName>
    </submittedName>
</protein>
<organism evidence="3 4">
    <name type="scientific">Ramlibacter terrae</name>
    <dbReference type="NCBI Taxonomy" id="2732511"/>
    <lineage>
        <taxon>Bacteria</taxon>
        <taxon>Pseudomonadati</taxon>
        <taxon>Pseudomonadota</taxon>
        <taxon>Betaproteobacteria</taxon>
        <taxon>Burkholderiales</taxon>
        <taxon>Comamonadaceae</taxon>
        <taxon>Ramlibacter</taxon>
    </lineage>
</organism>
<evidence type="ECO:0000256" key="1">
    <source>
        <dbReference type="SAM" id="MobiDB-lite"/>
    </source>
</evidence>
<sequence length="306" mass="32794">MRFTDHRDGTVSDKRTGLMWKQCAEGLSGANCSGTEALLTWPDAVARPAAVNDEAAARLGYDDWRLPTRAELSSIAEREQCFSPAANPTVFPNTGAVGYWTATPYAFNGSLARVRRFPRRPSAPEPKPAAAAPPSACAWCVRASNSGFPPSNKHYQAPDSPRTGVETEPHESRHQTPEPPDARPLPRRTPRAPRAAVGRPDHGRGADRAAAGGGRRRHRGASVRGERGAGRGGVTAEAAPTEVQEAVVSEWLDLDADQLDGGNGMFMAAMSFSALAADPPLLVDQDITEPENLLLLQALLIRARPR</sequence>
<dbReference type="PANTHER" id="PTHR35812:SF1">
    <property type="entry name" value="LIPOPROTEIN"/>
    <property type="match status" value="1"/>
</dbReference>
<evidence type="ECO:0000313" key="3">
    <source>
        <dbReference type="EMBL" id="QJW84618.1"/>
    </source>
</evidence>
<feature type="compositionally biased region" description="Basic and acidic residues" evidence="1">
    <location>
        <begin position="165"/>
        <end position="176"/>
    </location>
</feature>
<dbReference type="PANTHER" id="PTHR35812">
    <property type="entry name" value="LIPOPROTEIN"/>
    <property type="match status" value="1"/>
</dbReference>
<feature type="domain" description="Lcl C-terminal" evidence="2">
    <location>
        <begin position="9"/>
        <end position="126"/>
    </location>
</feature>